<organism evidence="1 2">
    <name type="scientific">Pholiota conissans</name>
    <dbReference type="NCBI Taxonomy" id="109636"/>
    <lineage>
        <taxon>Eukaryota</taxon>
        <taxon>Fungi</taxon>
        <taxon>Dikarya</taxon>
        <taxon>Basidiomycota</taxon>
        <taxon>Agaricomycotina</taxon>
        <taxon>Agaricomycetes</taxon>
        <taxon>Agaricomycetidae</taxon>
        <taxon>Agaricales</taxon>
        <taxon>Agaricineae</taxon>
        <taxon>Strophariaceae</taxon>
        <taxon>Pholiota</taxon>
    </lineage>
</organism>
<protein>
    <submittedName>
        <fullName evidence="1">Uncharacterized protein</fullName>
    </submittedName>
</protein>
<dbReference type="EMBL" id="MU155462">
    <property type="protein sequence ID" value="KAF9473197.1"/>
    <property type="molecule type" value="Genomic_DNA"/>
</dbReference>
<dbReference type="AlphaFoldDB" id="A0A9P6CNS9"/>
<keyword evidence="2" id="KW-1185">Reference proteome</keyword>
<reference evidence="1" key="1">
    <citation type="submission" date="2020-11" db="EMBL/GenBank/DDBJ databases">
        <authorList>
            <consortium name="DOE Joint Genome Institute"/>
            <person name="Ahrendt S."/>
            <person name="Riley R."/>
            <person name="Andreopoulos W."/>
            <person name="Labutti K."/>
            <person name="Pangilinan J."/>
            <person name="Ruiz-Duenas F.J."/>
            <person name="Barrasa J.M."/>
            <person name="Sanchez-Garcia M."/>
            <person name="Camarero S."/>
            <person name="Miyauchi S."/>
            <person name="Serrano A."/>
            <person name="Linde D."/>
            <person name="Babiker R."/>
            <person name="Drula E."/>
            <person name="Ayuso-Fernandez I."/>
            <person name="Pacheco R."/>
            <person name="Padilla G."/>
            <person name="Ferreira P."/>
            <person name="Barriuso J."/>
            <person name="Kellner H."/>
            <person name="Castanera R."/>
            <person name="Alfaro M."/>
            <person name="Ramirez L."/>
            <person name="Pisabarro A.G."/>
            <person name="Kuo A."/>
            <person name="Tritt A."/>
            <person name="Lipzen A."/>
            <person name="He G."/>
            <person name="Yan M."/>
            <person name="Ng V."/>
            <person name="Cullen D."/>
            <person name="Martin F."/>
            <person name="Rosso M.-N."/>
            <person name="Henrissat B."/>
            <person name="Hibbett D."/>
            <person name="Martinez A.T."/>
            <person name="Grigoriev I.V."/>
        </authorList>
    </citation>
    <scope>NUCLEOTIDE SEQUENCE</scope>
    <source>
        <strain evidence="1">CIRM-BRFM 674</strain>
    </source>
</reference>
<evidence type="ECO:0000313" key="1">
    <source>
        <dbReference type="EMBL" id="KAF9473197.1"/>
    </source>
</evidence>
<dbReference type="InterPro" id="IPR041078">
    <property type="entry name" value="Plavaka"/>
</dbReference>
<proteinExistence type="predicted"/>
<accession>A0A9P6CNS9</accession>
<evidence type="ECO:0000313" key="2">
    <source>
        <dbReference type="Proteomes" id="UP000807469"/>
    </source>
</evidence>
<comment type="caution">
    <text evidence="1">The sequence shown here is derived from an EMBL/GenBank/DDBJ whole genome shotgun (WGS) entry which is preliminary data.</text>
</comment>
<gene>
    <name evidence="1" type="ORF">BDN70DRAFT_817600</name>
</gene>
<sequence>MQWLNNGSTAKSEAQTNEFVRKVILSPDFAQEHLIGFDAHCENIRLDNALSKSSFQNQFKESAVDILVPSGSANVAPVMFSVPGLLHRKLTTVISDAFNSSLSHLFHFSPFKLYHQSPITNKEERVFGEIYTSDAFLDEHEKVQRHAPLPPDDLECKREKVVAALMFSSDATQLTNFGNASAWPIYLMLGNLSKYIRAQPNSGSMYHVAYMPSLPDSFQDFASKFHSKWKTQKAQIITHCRRELIQGVWKILLDDDFINACTYGMVIMCIDGIERRVYPRIFTYSADYPEKVLLATIRDNGLFPCPRCLIRSSSLSELGLPQDIAIRIDKIRVFMRDKVRAARQLIYKCAFPITGPKVDEKLKDHSGVPTENAFATRLDCDPSRMLVVDLLHEFELGVWRTLFTHLIRLLYAAGKGSNERVTELNARFVRRHLLSGYLH</sequence>
<dbReference type="Proteomes" id="UP000807469">
    <property type="component" value="Unassembled WGS sequence"/>
</dbReference>
<dbReference type="OrthoDB" id="3208495at2759"/>
<name>A0A9P6CNS9_9AGAR</name>
<dbReference type="Pfam" id="PF18759">
    <property type="entry name" value="Plavaka"/>
    <property type="match status" value="1"/>
</dbReference>